<dbReference type="RefSeq" id="WP_040374559.1">
    <property type="nucleotide sequence ID" value="NZ_CP068053.1"/>
</dbReference>
<dbReference type="GO" id="GO:0032153">
    <property type="term" value="C:cell division site"/>
    <property type="evidence" value="ECO:0007669"/>
    <property type="project" value="TreeGrafter"/>
</dbReference>
<name>A0A974NKW4_PERPY</name>
<evidence type="ECO:0000256" key="3">
    <source>
        <dbReference type="ARBA" id="ARBA00022960"/>
    </source>
</evidence>
<feature type="transmembrane region" description="Helical" evidence="6">
    <location>
        <begin position="109"/>
        <end position="127"/>
    </location>
</feature>
<gene>
    <name evidence="7" type="ORF">I6J18_18940</name>
</gene>
<comment type="subcellular location">
    <subcellularLocation>
        <location evidence="1">Membrane</location>
        <topology evidence="1">Multi-pass membrane protein</topology>
    </subcellularLocation>
</comment>
<feature type="transmembrane region" description="Helical" evidence="6">
    <location>
        <begin position="241"/>
        <end position="261"/>
    </location>
</feature>
<feature type="transmembrane region" description="Helical" evidence="6">
    <location>
        <begin position="164"/>
        <end position="185"/>
    </location>
</feature>
<keyword evidence="5 6" id="KW-0472">Membrane</keyword>
<dbReference type="Pfam" id="PF01098">
    <property type="entry name" value="FTSW_RODA_SPOVE"/>
    <property type="match status" value="1"/>
</dbReference>
<dbReference type="AlphaFoldDB" id="A0A974NKW4"/>
<protein>
    <submittedName>
        <fullName evidence="7">FtsW/RodA/SpoVE family cell cycle protein</fullName>
    </submittedName>
</protein>
<evidence type="ECO:0000256" key="4">
    <source>
        <dbReference type="ARBA" id="ARBA00022989"/>
    </source>
</evidence>
<evidence type="ECO:0000256" key="1">
    <source>
        <dbReference type="ARBA" id="ARBA00004141"/>
    </source>
</evidence>
<keyword evidence="8" id="KW-1185">Reference proteome</keyword>
<dbReference type="PANTHER" id="PTHR30474">
    <property type="entry name" value="CELL CYCLE PROTEIN"/>
    <property type="match status" value="1"/>
</dbReference>
<dbReference type="InterPro" id="IPR047928">
    <property type="entry name" value="Perm_prefix_1"/>
</dbReference>
<evidence type="ECO:0000256" key="2">
    <source>
        <dbReference type="ARBA" id="ARBA00022692"/>
    </source>
</evidence>
<feature type="transmembrane region" description="Helical" evidence="6">
    <location>
        <begin position="359"/>
        <end position="386"/>
    </location>
</feature>
<accession>A0A974NKW4</accession>
<evidence type="ECO:0000256" key="5">
    <source>
        <dbReference type="ARBA" id="ARBA00023136"/>
    </source>
</evidence>
<dbReference type="GO" id="GO:0008360">
    <property type="term" value="P:regulation of cell shape"/>
    <property type="evidence" value="ECO:0007669"/>
    <property type="project" value="UniProtKB-KW"/>
</dbReference>
<keyword evidence="2 6" id="KW-0812">Transmembrane</keyword>
<feature type="transmembrane region" description="Helical" evidence="6">
    <location>
        <begin position="77"/>
        <end position="97"/>
    </location>
</feature>
<dbReference type="Proteomes" id="UP000595254">
    <property type="component" value="Chromosome"/>
</dbReference>
<dbReference type="EMBL" id="CP068053">
    <property type="protein sequence ID" value="QQS99642.1"/>
    <property type="molecule type" value="Genomic_DNA"/>
</dbReference>
<feature type="transmembrane region" description="Helical" evidence="6">
    <location>
        <begin position="133"/>
        <end position="152"/>
    </location>
</feature>
<dbReference type="GO" id="GO:0015648">
    <property type="term" value="F:lipid-linked peptidoglycan transporter activity"/>
    <property type="evidence" value="ECO:0007669"/>
    <property type="project" value="TreeGrafter"/>
</dbReference>
<dbReference type="PANTHER" id="PTHR30474:SF1">
    <property type="entry name" value="PEPTIDOGLYCAN GLYCOSYLTRANSFERASE MRDB"/>
    <property type="match status" value="1"/>
</dbReference>
<keyword evidence="3" id="KW-0133">Cell shape</keyword>
<evidence type="ECO:0000256" key="6">
    <source>
        <dbReference type="SAM" id="Phobius"/>
    </source>
</evidence>
<organism evidence="7 8">
    <name type="scientific">Peribacillus psychrosaccharolyticus</name>
    <name type="common">Bacillus psychrosaccharolyticus</name>
    <dbReference type="NCBI Taxonomy" id="1407"/>
    <lineage>
        <taxon>Bacteria</taxon>
        <taxon>Bacillati</taxon>
        <taxon>Bacillota</taxon>
        <taxon>Bacilli</taxon>
        <taxon>Bacillales</taxon>
        <taxon>Bacillaceae</taxon>
        <taxon>Peribacillus</taxon>
    </lineage>
</organism>
<proteinExistence type="predicted"/>
<dbReference type="GO" id="GO:0051301">
    <property type="term" value="P:cell division"/>
    <property type="evidence" value="ECO:0007669"/>
    <property type="project" value="InterPro"/>
</dbReference>
<evidence type="ECO:0000313" key="7">
    <source>
        <dbReference type="EMBL" id="QQS99642.1"/>
    </source>
</evidence>
<dbReference type="GO" id="GO:0005886">
    <property type="term" value="C:plasma membrane"/>
    <property type="evidence" value="ECO:0007669"/>
    <property type="project" value="TreeGrafter"/>
</dbReference>
<feature type="transmembrane region" description="Helical" evidence="6">
    <location>
        <begin position="326"/>
        <end position="347"/>
    </location>
</feature>
<keyword evidence="4 6" id="KW-1133">Transmembrane helix</keyword>
<sequence length="423" mass="48095">MKKKEVFLNQVCQQIRSKEARHFVSKELSFHLKQSTEELKKQGCNDEEAVEQAIKQMGSPARLGKKMNKLHRPKVDWMLIVLFLSCAGLGLVPQLVLNGEIGGLFSRRLITVIAGLMVTFVGMFFNYTHLKRYGWLCYGLGSLILLYTLLFSTRTINGVPYIEFGPFTTNMMITLPFFFFGWAGIMREKKVKLFGVISLFLFTLLLFLLAVDLVITGIYIVMVMAMLWWSHFERMKIIKCYAGFLVITGLTVVLGVVTHVINEYQFERLLSFLSPERDPNGMGYMYVTVKNHMQNAGWFGQPLPEDIYGFLFNNTDFVFVGLTYSLGWLFACILASVLLLVIYRMFWILKKVDDHFGKLLIVGGLTVFAVQVIANLGMSLGIVPIISISLPFISYGVMPVLINSVIFGTILSVYRRKDLIYAS</sequence>
<reference evidence="7 8" key="1">
    <citation type="submission" date="2021-01" db="EMBL/GenBank/DDBJ databases">
        <title>FDA dAtabase for Regulatory Grade micrObial Sequences (FDA-ARGOS): Supporting development and validation of Infectious Disease Dx tests.</title>
        <authorList>
            <person name="Nelson B."/>
            <person name="Plummer A."/>
            <person name="Tallon L."/>
            <person name="Sadzewicz L."/>
            <person name="Zhao X."/>
            <person name="Boylan J."/>
            <person name="Ott S."/>
            <person name="Bowen H."/>
            <person name="Vavikolanu K."/>
            <person name="Mehta A."/>
            <person name="Aluvathingal J."/>
            <person name="Nadendla S."/>
            <person name="Myers T."/>
            <person name="Yan Y."/>
            <person name="Sichtig H."/>
        </authorList>
    </citation>
    <scope>NUCLEOTIDE SEQUENCE [LARGE SCALE GENOMIC DNA]</scope>
    <source>
        <strain evidence="7 8">FDAARGOS_1161</strain>
    </source>
</reference>
<feature type="transmembrane region" description="Helical" evidence="6">
    <location>
        <begin position="197"/>
        <end position="229"/>
    </location>
</feature>
<feature type="transmembrane region" description="Helical" evidence="6">
    <location>
        <begin position="392"/>
        <end position="414"/>
    </location>
</feature>
<dbReference type="InterPro" id="IPR001182">
    <property type="entry name" value="FtsW/RodA"/>
</dbReference>
<dbReference type="NCBIfam" id="NF038403">
    <property type="entry name" value="perm_prefix_1"/>
    <property type="match status" value="1"/>
</dbReference>
<evidence type="ECO:0000313" key="8">
    <source>
        <dbReference type="Proteomes" id="UP000595254"/>
    </source>
</evidence>
<dbReference type="KEGG" id="ppsr:I6J18_18940"/>